<comment type="caution">
    <text evidence="7">The sequence shown here is derived from an EMBL/GenBank/DDBJ whole genome shotgun (WGS) entry which is preliminary data.</text>
</comment>
<organism evidence="7 8">
    <name type="scientific">Longivirga aurantiaca</name>
    <dbReference type="NCBI Taxonomy" id="1837743"/>
    <lineage>
        <taxon>Bacteria</taxon>
        <taxon>Bacillati</taxon>
        <taxon>Actinomycetota</taxon>
        <taxon>Actinomycetes</taxon>
        <taxon>Sporichthyales</taxon>
        <taxon>Sporichthyaceae</taxon>
        <taxon>Longivirga</taxon>
    </lineage>
</organism>
<evidence type="ECO:0000256" key="5">
    <source>
        <dbReference type="ARBA" id="ARBA00022842"/>
    </source>
</evidence>
<dbReference type="Proteomes" id="UP001596138">
    <property type="component" value="Unassembled WGS sequence"/>
</dbReference>
<protein>
    <submittedName>
        <fullName evidence="7">NUDIX hydrolase</fullName>
    </submittedName>
</protein>
<keyword evidence="3" id="KW-0479">Metal-binding</keyword>
<gene>
    <name evidence="7" type="ORF">ACFQGU_16360</name>
</gene>
<keyword evidence="5" id="KW-0460">Magnesium</keyword>
<keyword evidence="8" id="KW-1185">Reference proteome</keyword>
<evidence type="ECO:0000313" key="7">
    <source>
        <dbReference type="EMBL" id="MFC6239447.1"/>
    </source>
</evidence>
<dbReference type="RefSeq" id="WP_386768754.1">
    <property type="nucleotide sequence ID" value="NZ_JBHSTI010000031.1"/>
</dbReference>
<evidence type="ECO:0000256" key="3">
    <source>
        <dbReference type="ARBA" id="ARBA00022723"/>
    </source>
</evidence>
<comment type="cofactor">
    <cofactor evidence="1">
        <name>Mn(2+)</name>
        <dbReference type="ChEBI" id="CHEBI:29035"/>
    </cofactor>
</comment>
<dbReference type="GO" id="GO:0016787">
    <property type="term" value="F:hydrolase activity"/>
    <property type="evidence" value="ECO:0007669"/>
    <property type="project" value="UniProtKB-KW"/>
</dbReference>
<proteinExistence type="predicted"/>
<dbReference type="InterPro" id="IPR015797">
    <property type="entry name" value="NUDIX_hydrolase-like_dom_sf"/>
</dbReference>
<name>A0ABW1T3W2_9ACTN</name>
<evidence type="ECO:0000256" key="4">
    <source>
        <dbReference type="ARBA" id="ARBA00022801"/>
    </source>
</evidence>
<reference evidence="8" key="1">
    <citation type="journal article" date="2019" name="Int. J. Syst. Evol. Microbiol.">
        <title>The Global Catalogue of Microorganisms (GCM) 10K type strain sequencing project: providing services to taxonomists for standard genome sequencing and annotation.</title>
        <authorList>
            <consortium name="The Broad Institute Genomics Platform"/>
            <consortium name="The Broad Institute Genome Sequencing Center for Infectious Disease"/>
            <person name="Wu L."/>
            <person name="Ma J."/>
        </authorList>
    </citation>
    <scope>NUCLEOTIDE SEQUENCE [LARGE SCALE GENOMIC DNA]</scope>
    <source>
        <strain evidence="8">CGMCC 4.7317</strain>
    </source>
</reference>
<evidence type="ECO:0000256" key="2">
    <source>
        <dbReference type="ARBA" id="ARBA00001946"/>
    </source>
</evidence>
<dbReference type="SUPFAM" id="SSF55811">
    <property type="entry name" value="Nudix"/>
    <property type="match status" value="1"/>
</dbReference>
<dbReference type="InterPro" id="IPR039121">
    <property type="entry name" value="NUDT19"/>
</dbReference>
<keyword evidence="4 7" id="KW-0378">Hydrolase</keyword>
<dbReference type="PANTHER" id="PTHR12318">
    <property type="entry name" value="TESTOSTERONE-REGULATED PROTEIN RP2"/>
    <property type="match status" value="1"/>
</dbReference>
<sequence length="245" mass="26256">MRRQRSMAFAAGMHVYPGGAVEASDSRVPVTATTDLADVAHRLSTDDPVSVVAAAARETFEECGVLIAVDEDGRPVVLDDSFEGEREELAAGRLLFADLLNARGLRVDGEALVPFAHWVTPEAEERRYDTRFLAARLPDGQDATERGGEADRVAWWRPADALASFTAGETAMLPPTVATLAELAQHATVEAALPRLRALTVVPLLPAPYLDADGALAWHLVHDRTREPIAPVAEPHASETDGVGP</sequence>
<dbReference type="EMBL" id="JBHSTI010000031">
    <property type="protein sequence ID" value="MFC6239447.1"/>
    <property type="molecule type" value="Genomic_DNA"/>
</dbReference>
<evidence type="ECO:0000313" key="8">
    <source>
        <dbReference type="Proteomes" id="UP001596138"/>
    </source>
</evidence>
<dbReference type="PANTHER" id="PTHR12318:SF0">
    <property type="entry name" value="ACYL-COENZYME A DIPHOSPHATASE NUDT19"/>
    <property type="match status" value="1"/>
</dbReference>
<dbReference type="Gene3D" id="3.90.79.10">
    <property type="entry name" value="Nucleoside Triphosphate Pyrophosphohydrolase"/>
    <property type="match status" value="1"/>
</dbReference>
<evidence type="ECO:0000256" key="6">
    <source>
        <dbReference type="ARBA" id="ARBA00023211"/>
    </source>
</evidence>
<comment type="cofactor">
    <cofactor evidence="2">
        <name>Mg(2+)</name>
        <dbReference type="ChEBI" id="CHEBI:18420"/>
    </cofactor>
</comment>
<dbReference type="CDD" id="cd18870">
    <property type="entry name" value="NUDIX_AcylCoAdiphos_Nudt19"/>
    <property type="match status" value="1"/>
</dbReference>
<evidence type="ECO:0000256" key="1">
    <source>
        <dbReference type="ARBA" id="ARBA00001936"/>
    </source>
</evidence>
<accession>A0ABW1T3W2</accession>
<keyword evidence="6" id="KW-0464">Manganese</keyword>